<dbReference type="Proteomes" id="UP000037425">
    <property type="component" value="Unassembled WGS sequence"/>
</dbReference>
<evidence type="ECO:0000313" key="3">
    <source>
        <dbReference type="Proteomes" id="UP000037425"/>
    </source>
</evidence>
<dbReference type="Gene3D" id="3.40.50.1820">
    <property type="entry name" value="alpha/beta hydrolase"/>
    <property type="match status" value="1"/>
</dbReference>
<comment type="caution">
    <text evidence="2">The sequence shown here is derived from an EMBL/GenBank/DDBJ whole genome shotgun (WGS) entry which is preliminary data.</text>
</comment>
<sequence>MSNHYCLGRIDFGVGSSAFWCLDRPGTLVVFLHGFTGAAEATWHNASAYIRRDALFSAADVLFLGYDSVRSRARVISRSVLDLFRKLLAEPAEFSNRYIYYGPKREPFLYDRVVVVAHSLGGAIMRQVALDLARAADAYADHIQLLLYAPAHKGSNALHNAGGVMEGHGILAALRCGLLYKAPILEDLRPKSEFIRDVEAGTLARLTRGRLRCLVATKITIGQYENIVEPGDFAQDPPFYTVDRRNHTDVCKSDAGYRRVLDDIEECLR</sequence>
<dbReference type="PATRIC" id="fig|106592.7.peg.6844"/>
<accession>A0A0L8BCJ3</accession>
<organism evidence="2 3">
    <name type="scientific">Ensifer adhaerens</name>
    <name type="common">Sinorhizobium morelense</name>
    <dbReference type="NCBI Taxonomy" id="106592"/>
    <lineage>
        <taxon>Bacteria</taxon>
        <taxon>Pseudomonadati</taxon>
        <taxon>Pseudomonadota</taxon>
        <taxon>Alphaproteobacteria</taxon>
        <taxon>Hyphomicrobiales</taxon>
        <taxon>Rhizobiaceae</taxon>
        <taxon>Sinorhizobium/Ensifer group</taxon>
        <taxon>Ensifer</taxon>
    </lineage>
</organism>
<gene>
    <name evidence="2" type="ORF">AC244_34370</name>
</gene>
<dbReference type="AlphaFoldDB" id="A0A0L8BCJ3"/>
<dbReference type="InterPro" id="IPR000073">
    <property type="entry name" value="AB_hydrolase_1"/>
</dbReference>
<dbReference type="SUPFAM" id="SSF53474">
    <property type="entry name" value="alpha/beta-Hydrolases"/>
    <property type="match status" value="1"/>
</dbReference>
<proteinExistence type="predicted"/>
<dbReference type="InterPro" id="IPR029058">
    <property type="entry name" value="AB_hydrolase_fold"/>
</dbReference>
<evidence type="ECO:0000259" key="1">
    <source>
        <dbReference type="Pfam" id="PF00561"/>
    </source>
</evidence>
<dbReference type="OrthoDB" id="8421132at2"/>
<dbReference type="EMBL" id="LGAP01000060">
    <property type="protein sequence ID" value="KOF12431.1"/>
    <property type="molecule type" value="Genomic_DNA"/>
</dbReference>
<protein>
    <recommendedName>
        <fullName evidence="1">AB hydrolase-1 domain-containing protein</fullName>
    </recommendedName>
</protein>
<dbReference type="RefSeq" id="WP_053253287.1">
    <property type="nucleotide sequence ID" value="NZ_LGAP01000060.1"/>
</dbReference>
<evidence type="ECO:0000313" key="2">
    <source>
        <dbReference type="EMBL" id="KOF12431.1"/>
    </source>
</evidence>
<feature type="domain" description="AB hydrolase-1" evidence="1">
    <location>
        <begin position="28"/>
        <end position="131"/>
    </location>
</feature>
<reference evidence="3" key="1">
    <citation type="submission" date="2015-07" db="EMBL/GenBank/DDBJ databases">
        <title>Whole genome sequence of an Ensifer adhaerens strain isolated from a cave pool in the Wind Cave National Park.</title>
        <authorList>
            <person name="Eng W.W.H."/>
            <person name="Gan H.M."/>
            <person name="Barton H.A."/>
            <person name="Savka M.A."/>
        </authorList>
    </citation>
    <scope>NUCLEOTIDE SEQUENCE [LARGE SCALE GENOMIC DNA]</scope>
    <source>
        <strain evidence="3">SD006</strain>
    </source>
</reference>
<dbReference type="Pfam" id="PF00561">
    <property type="entry name" value="Abhydrolase_1"/>
    <property type="match status" value="1"/>
</dbReference>
<name>A0A0L8BCJ3_ENSAD</name>